<organism evidence="1">
    <name type="scientific">termite gut metagenome</name>
    <dbReference type="NCBI Taxonomy" id="433724"/>
    <lineage>
        <taxon>unclassified sequences</taxon>
        <taxon>metagenomes</taxon>
        <taxon>organismal metagenomes</taxon>
    </lineage>
</organism>
<dbReference type="EMBL" id="SNRY01000052">
    <property type="protein sequence ID" value="KAA6349190.1"/>
    <property type="molecule type" value="Genomic_DNA"/>
</dbReference>
<reference evidence="1" key="1">
    <citation type="submission" date="2019-03" db="EMBL/GenBank/DDBJ databases">
        <title>Single cell metagenomics reveals metabolic interactions within the superorganism composed of flagellate Streblomastix strix and complex community of Bacteroidetes bacteria on its surface.</title>
        <authorList>
            <person name="Treitli S.C."/>
            <person name="Kolisko M."/>
            <person name="Husnik F."/>
            <person name="Keeling P."/>
            <person name="Hampl V."/>
        </authorList>
    </citation>
    <scope>NUCLEOTIDE SEQUENCE</scope>
    <source>
        <strain evidence="1">STM</strain>
    </source>
</reference>
<dbReference type="Pfam" id="PF11307">
    <property type="entry name" value="DUF3109"/>
    <property type="match status" value="1"/>
</dbReference>
<protein>
    <recommendedName>
        <fullName evidence="2">DUF3109 family protein</fullName>
    </recommendedName>
</protein>
<evidence type="ECO:0008006" key="2">
    <source>
        <dbReference type="Google" id="ProtNLM"/>
    </source>
</evidence>
<proteinExistence type="predicted"/>
<name>A0A5J4SVF6_9ZZZZ</name>
<accession>A0A5J4SVF6</accession>
<evidence type="ECO:0000313" key="1">
    <source>
        <dbReference type="EMBL" id="KAA6349190.1"/>
    </source>
</evidence>
<dbReference type="InterPro" id="IPR021458">
    <property type="entry name" value="Rv0495c"/>
</dbReference>
<sequence>MHGIFQTDMMIQIKDVVVTLDVFREKFLCNLDVCKGKCCIEGDAGAPVEEEELMQLEKVLPIVWDSLSPEARKVISKQGVCYKDKDEDLVTSIVDGKDCVFTCYDEKGYCYCAIEKAYRMGKIDFYKPMSCHLYPIRIGKTGVYETVNYHRWSVCKTAVLLGEKENLPLYKFLKEPLIRKFGKDWYAELELVTKELNINNIL</sequence>
<comment type="caution">
    <text evidence="1">The sequence shown here is derived from an EMBL/GenBank/DDBJ whole genome shotgun (WGS) entry which is preliminary data.</text>
</comment>
<gene>
    <name evidence="1" type="ORF">EZS27_003392</name>
</gene>
<dbReference type="AlphaFoldDB" id="A0A5J4SVF6"/>